<comment type="caution">
    <text evidence="10">The sequence shown here is derived from an EMBL/GenBank/DDBJ whole genome shotgun (WGS) entry which is preliminary data.</text>
</comment>
<accession>A0AAW2VW04</accession>
<keyword evidence="10" id="KW-0675">Receptor</keyword>
<evidence type="ECO:0000256" key="2">
    <source>
        <dbReference type="ARBA" id="ARBA00022527"/>
    </source>
</evidence>
<dbReference type="SUPFAM" id="SSF56112">
    <property type="entry name" value="Protein kinase-like (PK-like)"/>
    <property type="match status" value="1"/>
</dbReference>
<gene>
    <name evidence="10" type="ORF">Sradi_0827100</name>
</gene>
<dbReference type="PROSITE" id="PS50011">
    <property type="entry name" value="PROTEIN_KINASE_DOM"/>
    <property type="match status" value="1"/>
</dbReference>
<evidence type="ECO:0000256" key="1">
    <source>
        <dbReference type="ARBA" id="ARBA00012513"/>
    </source>
</evidence>
<dbReference type="Pfam" id="PF07714">
    <property type="entry name" value="PK_Tyr_Ser-Thr"/>
    <property type="match status" value="1"/>
</dbReference>
<dbReference type="GO" id="GO:0004713">
    <property type="term" value="F:protein tyrosine kinase activity"/>
    <property type="evidence" value="ECO:0007669"/>
    <property type="project" value="InterPro"/>
</dbReference>
<dbReference type="InterPro" id="IPR020635">
    <property type="entry name" value="Tyr_kinase_cat_dom"/>
</dbReference>
<evidence type="ECO:0000256" key="3">
    <source>
        <dbReference type="ARBA" id="ARBA00022679"/>
    </source>
</evidence>
<keyword evidence="2" id="KW-0723">Serine/threonine-protein kinase</keyword>
<dbReference type="EC" id="2.7.11.1" evidence="1"/>
<evidence type="ECO:0000313" key="10">
    <source>
        <dbReference type="EMBL" id="KAL0432011.1"/>
    </source>
</evidence>
<evidence type="ECO:0000259" key="9">
    <source>
        <dbReference type="PROSITE" id="PS50011"/>
    </source>
</evidence>
<dbReference type="InterPro" id="IPR008271">
    <property type="entry name" value="Ser/Thr_kinase_AS"/>
</dbReference>
<evidence type="ECO:0000256" key="5">
    <source>
        <dbReference type="ARBA" id="ARBA00022777"/>
    </source>
</evidence>
<dbReference type="GO" id="GO:0005524">
    <property type="term" value="F:ATP binding"/>
    <property type="evidence" value="ECO:0007669"/>
    <property type="project" value="UniProtKB-KW"/>
</dbReference>
<dbReference type="EMBL" id="JACGWJ010000003">
    <property type="protein sequence ID" value="KAL0432011.1"/>
    <property type="molecule type" value="Genomic_DNA"/>
</dbReference>
<evidence type="ECO:0000256" key="8">
    <source>
        <dbReference type="ARBA" id="ARBA00048679"/>
    </source>
</evidence>
<dbReference type="PROSITE" id="PS00108">
    <property type="entry name" value="PROTEIN_KINASE_ST"/>
    <property type="match status" value="1"/>
</dbReference>
<reference evidence="10" key="2">
    <citation type="journal article" date="2024" name="Plant">
        <title>Genomic evolution and insights into agronomic trait innovations of Sesamum species.</title>
        <authorList>
            <person name="Miao H."/>
            <person name="Wang L."/>
            <person name="Qu L."/>
            <person name="Liu H."/>
            <person name="Sun Y."/>
            <person name="Le M."/>
            <person name="Wang Q."/>
            <person name="Wei S."/>
            <person name="Zheng Y."/>
            <person name="Lin W."/>
            <person name="Duan Y."/>
            <person name="Cao H."/>
            <person name="Xiong S."/>
            <person name="Wang X."/>
            <person name="Wei L."/>
            <person name="Li C."/>
            <person name="Ma Q."/>
            <person name="Ju M."/>
            <person name="Zhao R."/>
            <person name="Li G."/>
            <person name="Mu C."/>
            <person name="Tian Q."/>
            <person name="Mei H."/>
            <person name="Zhang T."/>
            <person name="Gao T."/>
            <person name="Zhang H."/>
        </authorList>
    </citation>
    <scope>NUCLEOTIDE SEQUENCE</scope>
    <source>
        <strain evidence="10">G02</strain>
    </source>
</reference>
<dbReference type="InterPro" id="IPR011009">
    <property type="entry name" value="Kinase-like_dom_sf"/>
</dbReference>
<dbReference type="GO" id="GO:0051707">
    <property type="term" value="P:response to other organism"/>
    <property type="evidence" value="ECO:0007669"/>
    <property type="project" value="UniProtKB-ARBA"/>
</dbReference>
<keyword evidence="5 10" id="KW-0418">Kinase</keyword>
<evidence type="ECO:0000256" key="7">
    <source>
        <dbReference type="ARBA" id="ARBA00047899"/>
    </source>
</evidence>
<proteinExistence type="predicted"/>
<protein>
    <recommendedName>
        <fullName evidence="1">non-specific serine/threonine protein kinase</fullName>
        <ecNumber evidence="1">2.7.11.1</ecNumber>
    </recommendedName>
</protein>
<comment type="catalytic activity">
    <reaction evidence="7">
        <text>L-threonyl-[protein] + ATP = O-phospho-L-threonyl-[protein] + ADP + H(+)</text>
        <dbReference type="Rhea" id="RHEA:46608"/>
        <dbReference type="Rhea" id="RHEA-COMP:11060"/>
        <dbReference type="Rhea" id="RHEA-COMP:11605"/>
        <dbReference type="ChEBI" id="CHEBI:15378"/>
        <dbReference type="ChEBI" id="CHEBI:30013"/>
        <dbReference type="ChEBI" id="CHEBI:30616"/>
        <dbReference type="ChEBI" id="CHEBI:61977"/>
        <dbReference type="ChEBI" id="CHEBI:456216"/>
        <dbReference type="EC" id="2.7.11.1"/>
    </reaction>
</comment>
<sequence>MEIAVKWFSRESIKGQRDFLAELTIINRLRHKHLVKLLGWCHKNGKLLLVYEYMPNGSLDQHLFVGPNKEALEWNLRHKIVSGVASALHYLHNEYDQRVVHRDLKASNIMLDSEFNARLGILALQERWTMRRPRMLRPREC</sequence>
<dbReference type="Gene3D" id="1.10.510.10">
    <property type="entry name" value="Transferase(Phosphotransferase) domain 1"/>
    <property type="match status" value="1"/>
</dbReference>
<feature type="domain" description="Protein kinase" evidence="9">
    <location>
        <begin position="1"/>
        <end position="141"/>
    </location>
</feature>
<dbReference type="Gene3D" id="3.30.200.20">
    <property type="entry name" value="Phosphorylase Kinase, domain 1"/>
    <property type="match status" value="1"/>
</dbReference>
<reference evidence="10" key="1">
    <citation type="submission" date="2020-06" db="EMBL/GenBank/DDBJ databases">
        <authorList>
            <person name="Li T."/>
            <person name="Hu X."/>
            <person name="Zhang T."/>
            <person name="Song X."/>
            <person name="Zhang H."/>
            <person name="Dai N."/>
            <person name="Sheng W."/>
            <person name="Hou X."/>
            <person name="Wei L."/>
        </authorList>
    </citation>
    <scope>NUCLEOTIDE SEQUENCE</scope>
    <source>
        <strain evidence="10">G02</strain>
        <tissue evidence="10">Leaf</tissue>
    </source>
</reference>
<keyword evidence="6" id="KW-0067">ATP-binding</keyword>
<dbReference type="InterPro" id="IPR050528">
    <property type="entry name" value="L-type_Lectin-RKs"/>
</dbReference>
<dbReference type="FunFam" id="1.10.510.10:FF:001023">
    <property type="entry name" value="Os07g0541700 protein"/>
    <property type="match status" value="1"/>
</dbReference>
<organism evidence="10">
    <name type="scientific">Sesamum radiatum</name>
    <name type="common">Black benniseed</name>
    <dbReference type="NCBI Taxonomy" id="300843"/>
    <lineage>
        <taxon>Eukaryota</taxon>
        <taxon>Viridiplantae</taxon>
        <taxon>Streptophyta</taxon>
        <taxon>Embryophyta</taxon>
        <taxon>Tracheophyta</taxon>
        <taxon>Spermatophyta</taxon>
        <taxon>Magnoliopsida</taxon>
        <taxon>eudicotyledons</taxon>
        <taxon>Gunneridae</taxon>
        <taxon>Pentapetalae</taxon>
        <taxon>asterids</taxon>
        <taxon>lamiids</taxon>
        <taxon>Lamiales</taxon>
        <taxon>Pedaliaceae</taxon>
        <taxon>Sesamum</taxon>
    </lineage>
</organism>
<dbReference type="PANTHER" id="PTHR27007">
    <property type="match status" value="1"/>
</dbReference>
<dbReference type="AlphaFoldDB" id="A0AAW2VW04"/>
<dbReference type="InterPro" id="IPR000719">
    <property type="entry name" value="Prot_kinase_dom"/>
</dbReference>
<keyword evidence="4" id="KW-0547">Nucleotide-binding</keyword>
<dbReference type="SMART" id="SM00219">
    <property type="entry name" value="TyrKc"/>
    <property type="match status" value="1"/>
</dbReference>
<comment type="catalytic activity">
    <reaction evidence="8">
        <text>L-seryl-[protein] + ATP = O-phospho-L-seryl-[protein] + ADP + H(+)</text>
        <dbReference type="Rhea" id="RHEA:17989"/>
        <dbReference type="Rhea" id="RHEA-COMP:9863"/>
        <dbReference type="Rhea" id="RHEA-COMP:11604"/>
        <dbReference type="ChEBI" id="CHEBI:15378"/>
        <dbReference type="ChEBI" id="CHEBI:29999"/>
        <dbReference type="ChEBI" id="CHEBI:30616"/>
        <dbReference type="ChEBI" id="CHEBI:83421"/>
        <dbReference type="ChEBI" id="CHEBI:456216"/>
        <dbReference type="EC" id="2.7.11.1"/>
    </reaction>
</comment>
<evidence type="ECO:0000256" key="4">
    <source>
        <dbReference type="ARBA" id="ARBA00022741"/>
    </source>
</evidence>
<keyword evidence="3" id="KW-0808">Transferase</keyword>
<dbReference type="GO" id="GO:0004674">
    <property type="term" value="F:protein serine/threonine kinase activity"/>
    <property type="evidence" value="ECO:0007669"/>
    <property type="project" value="UniProtKB-KW"/>
</dbReference>
<name>A0AAW2VW04_SESRA</name>
<dbReference type="InterPro" id="IPR001245">
    <property type="entry name" value="Ser-Thr/Tyr_kinase_cat_dom"/>
</dbReference>
<evidence type="ECO:0000256" key="6">
    <source>
        <dbReference type="ARBA" id="ARBA00022840"/>
    </source>
</evidence>